<keyword evidence="6" id="KW-0479">Metal-binding</keyword>
<dbReference type="Gene3D" id="3.30.460.10">
    <property type="entry name" value="Beta Polymerase, domain 2"/>
    <property type="match status" value="1"/>
</dbReference>
<comment type="cofactor">
    <cofactor evidence="1">
        <name>Mg(2+)</name>
        <dbReference type="ChEBI" id="CHEBI:18420"/>
    </cofactor>
</comment>
<evidence type="ECO:0000256" key="2">
    <source>
        <dbReference type="ARBA" id="ARBA00022596"/>
    </source>
</evidence>
<evidence type="ECO:0000256" key="6">
    <source>
        <dbReference type="ARBA" id="ARBA00022723"/>
    </source>
</evidence>
<comment type="caution">
    <text evidence="15">The sequence shown here is derived from an EMBL/GenBank/DDBJ whole genome shotgun (WGS) entry which is preliminary data.</text>
</comment>
<keyword evidence="7" id="KW-0547">Nucleotide-binding</keyword>
<dbReference type="Pfam" id="PF12627">
    <property type="entry name" value="PolyA_pol_RNAbd"/>
    <property type="match status" value="1"/>
</dbReference>
<organism evidence="15 16">
    <name type="scientific">Pseudoalteromonas porphyrae</name>
    <dbReference type="NCBI Taxonomy" id="187330"/>
    <lineage>
        <taxon>Bacteria</taxon>
        <taxon>Pseudomonadati</taxon>
        <taxon>Pseudomonadota</taxon>
        <taxon>Gammaproteobacteria</taxon>
        <taxon>Alteromonadales</taxon>
        <taxon>Pseudoalteromonadaceae</taxon>
        <taxon>Pseudoalteromonas</taxon>
    </lineage>
</organism>
<dbReference type="PATRIC" id="fig|187330.3.peg.1051"/>
<dbReference type="EMBL" id="LHPH01000014">
    <property type="protein sequence ID" value="KPH62243.1"/>
    <property type="molecule type" value="Genomic_DNA"/>
</dbReference>
<keyword evidence="8" id="KW-0692">RNA repair</keyword>
<dbReference type="InterPro" id="IPR043519">
    <property type="entry name" value="NT_sf"/>
</dbReference>
<dbReference type="GO" id="GO:0046872">
    <property type="term" value="F:metal ion binding"/>
    <property type="evidence" value="ECO:0007669"/>
    <property type="project" value="UniProtKB-KW"/>
</dbReference>
<dbReference type="GO" id="GO:0001680">
    <property type="term" value="P:tRNA 3'-terminal CCA addition"/>
    <property type="evidence" value="ECO:0007669"/>
    <property type="project" value="InterPro"/>
</dbReference>
<reference evidence="15 16" key="1">
    <citation type="submission" date="2015-08" db="EMBL/GenBank/DDBJ databases">
        <title>Draft Genome Sequence of Pseudoalteromonas porphyrae UCD-SED14.</title>
        <authorList>
            <person name="Coil D.A."/>
            <person name="Jospin G."/>
            <person name="Lee R.D."/>
            <person name="Eisen J.A."/>
        </authorList>
    </citation>
    <scope>NUCLEOTIDE SEQUENCE [LARGE SCALE GENOMIC DNA]</scope>
    <source>
        <strain evidence="15 16">UCD-SED14</strain>
    </source>
</reference>
<protein>
    <submittedName>
        <fullName evidence="15">tRNA nucleotidyltransferase</fullName>
    </submittedName>
</protein>
<evidence type="ECO:0000256" key="11">
    <source>
        <dbReference type="ARBA" id="ARBA00022842"/>
    </source>
</evidence>
<keyword evidence="9" id="KW-0378">Hydrolase</keyword>
<dbReference type="AlphaFoldDB" id="A0A0N1MUA1"/>
<keyword evidence="3 13" id="KW-0808">Transferase</keyword>
<comment type="similarity">
    <text evidence="13">Belongs to the tRNA nucleotidyltransferase/poly(A) polymerase family.</text>
</comment>
<dbReference type="SUPFAM" id="SSF81301">
    <property type="entry name" value="Nucleotidyltransferase"/>
    <property type="match status" value="1"/>
</dbReference>
<dbReference type="InterPro" id="IPR050124">
    <property type="entry name" value="tRNA_CCA-adding_enzyme"/>
</dbReference>
<gene>
    <name evidence="15" type="ORF">ADS77_13115</name>
</gene>
<keyword evidence="10" id="KW-0067">ATP-binding</keyword>
<dbReference type="Pfam" id="PF01743">
    <property type="entry name" value="PolyA_pol"/>
    <property type="match status" value="1"/>
</dbReference>
<sequence length="425" mass="48093">MNNKLNKVYLVGGAVRDSLLGRQSKDKDYVVVGETPATLIALGYQPVGSDFPVFLHPKTKDEYALARTERKSGKGYCGFTVDASTSVTLEEDLARRDLTINSMAMDAKGSIIDPFNGQTDLKNKILRHTTDAFAEDPVRVLRIARFLARFGEQWSIHPDTQALIKQLKASGELAHLVPERVWNETEKALSEKHPQLFFQALNGLALFPEIESMQGIPQPEKYHPEGDVYIHTMLVLKRAADLGFDVETRFAALTHDFGKAYCYQQYGNLRGHEQIGIKIINEFCERLKVPNKFKTLAVLTSDNHTRCHTLFELTPKKVHKLIVEKMNAIVHPHRFLQFLQACLCDAQGRGETFVNKDYPQLQFAQSLLNALNQFDKKAIVQRAISQGKSGPHIGTAMREAEINCLRDYLTEFKNNENKEPNHENN</sequence>
<evidence type="ECO:0000313" key="16">
    <source>
        <dbReference type="Proteomes" id="UP000037848"/>
    </source>
</evidence>
<dbReference type="PANTHER" id="PTHR47545">
    <property type="entry name" value="MULTIFUNCTIONAL CCA PROTEIN"/>
    <property type="match status" value="1"/>
</dbReference>
<evidence type="ECO:0000256" key="13">
    <source>
        <dbReference type="RuleBase" id="RU003953"/>
    </source>
</evidence>
<dbReference type="GO" id="GO:0016787">
    <property type="term" value="F:hydrolase activity"/>
    <property type="evidence" value="ECO:0007669"/>
    <property type="project" value="UniProtKB-KW"/>
</dbReference>
<dbReference type="NCBIfam" id="NF008137">
    <property type="entry name" value="PRK10885.1"/>
    <property type="match status" value="1"/>
</dbReference>
<dbReference type="InterPro" id="IPR006674">
    <property type="entry name" value="HD_domain"/>
</dbReference>
<evidence type="ECO:0000256" key="1">
    <source>
        <dbReference type="ARBA" id="ARBA00001946"/>
    </source>
</evidence>
<dbReference type="PANTHER" id="PTHR47545:SF1">
    <property type="entry name" value="MULTIFUNCTIONAL CCA PROTEIN"/>
    <property type="match status" value="1"/>
</dbReference>
<dbReference type="PIRSF" id="PIRSF000813">
    <property type="entry name" value="CCA_bact"/>
    <property type="match status" value="1"/>
</dbReference>
<dbReference type="OrthoDB" id="9805698at2"/>
<keyword evidence="12 13" id="KW-0694">RNA-binding</keyword>
<evidence type="ECO:0000256" key="12">
    <source>
        <dbReference type="ARBA" id="ARBA00022884"/>
    </source>
</evidence>
<keyword evidence="5" id="KW-0548">Nucleotidyltransferase</keyword>
<dbReference type="GO" id="GO:0003723">
    <property type="term" value="F:RNA binding"/>
    <property type="evidence" value="ECO:0007669"/>
    <property type="project" value="UniProtKB-KW"/>
</dbReference>
<proteinExistence type="inferred from homology"/>
<dbReference type="PROSITE" id="PS51831">
    <property type="entry name" value="HD"/>
    <property type="match status" value="1"/>
</dbReference>
<evidence type="ECO:0000256" key="7">
    <source>
        <dbReference type="ARBA" id="ARBA00022741"/>
    </source>
</evidence>
<evidence type="ECO:0000256" key="5">
    <source>
        <dbReference type="ARBA" id="ARBA00022695"/>
    </source>
</evidence>
<keyword evidence="2" id="KW-0533">Nickel</keyword>
<dbReference type="GO" id="GO:0005524">
    <property type="term" value="F:ATP binding"/>
    <property type="evidence" value="ECO:0007669"/>
    <property type="project" value="UniProtKB-KW"/>
</dbReference>
<evidence type="ECO:0000313" key="15">
    <source>
        <dbReference type="EMBL" id="KPH62243.1"/>
    </source>
</evidence>
<evidence type="ECO:0000256" key="4">
    <source>
        <dbReference type="ARBA" id="ARBA00022694"/>
    </source>
</evidence>
<dbReference type="SUPFAM" id="SSF81891">
    <property type="entry name" value="Poly A polymerase C-terminal region-like"/>
    <property type="match status" value="1"/>
</dbReference>
<keyword evidence="11" id="KW-0460">Magnesium</keyword>
<evidence type="ECO:0000256" key="3">
    <source>
        <dbReference type="ARBA" id="ARBA00022679"/>
    </source>
</evidence>
<dbReference type="GO" id="GO:0004810">
    <property type="term" value="F:CCA tRNA nucleotidyltransferase activity"/>
    <property type="evidence" value="ECO:0007669"/>
    <property type="project" value="InterPro"/>
</dbReference>
<dbReference type="Proteomes" id="UP000037848">
    <property type="component" value="Unassembled WGS sequence"/>
</dbReference>
<dbReference type="InterPro" id="IPR003607">
    <property type="entry name" value="HD/PDEase_dom"/>
</dbReference>
<dbReference type="InterPro" id="IPR012006">
    <property type="entry name" value="CCA_bact"/>
</dbReference>
<keyword evidence="4" id="KW-0819">tRNA processing</keyword>
<dbReference type="RefSeq" id="WP_054454850.1">
    <property type="nucleotide sequence ID" value="NZ_LHPH01000014.1"/>
</dbReference>
<dbReference type="CDD" id="cd05398">
    <property type="entry name" value="NT_ClassII-CCAase"/>
    <property type="match status" value="1"/>
</dbReference>
<evidence type="ECO:0000256" key="9">
    <source>
        <dbReference type="ARBA" id="ARBA00022801"/>
    </source>
</evidence>
<accession>A0A0N1MUA1</accession>
<feature type="domain" description="HD" evidence="14">
    <location>
        <begin position="228"/>
        <end position="332"/>
    </location>
</feature>
<evidence type="ECO:0000256" key="10">
    <source>
        <dbReference type="ARBA" id="ARBA00022840"/>
    </source>
</evidence>
<evidence type="ECO:0000256" key="8">
    <source>
        <dbReference type="ARBA" id="ARBA00022800"/>
    </source>
</evidence>
<dbReference type="CDD" id="cd00077">
    <property type="entry name" value="HDc"/>
    <property type="match status" value="1"/>
</dbReference>
<name>A0A0N1MUA1_9GAMM</name>
<dbReference type="InterPro" id="IPR002646">
    <property type="entry name" value="PolA_pol_head_dom"/>
</dbReference>
<dbReference type="GO" id="GO:0042245">
    <property type="term" value="P:RNA repair"/>
    <property type="evidence" value="ECO:0007669"/>
    <property type="project" value="UniProtKB-KW"/>
</dbReference>
<dbReference type="Pfam" id="PF01966">
    <property type="entry name" value="HD"/>
    <property type="match status" value="1"/>
</dbReference>
<evidence type="ECO:0000259" key="14">
    <source>
        <dbReference type="PROSITE" id="PS51831"/>
    </source>
</evidence>
<dbReference type="InterPro" id="IPR032828">
    <property type="entry name" value="PolyA_RNA-bd"/>
</dbReference>
<dbReference type="STRING" id="187330.AMS58_09585"/>
<keyword evidence="16" id="KW-1185">Reference proteome</keyword>
<dbReference type="Gene3D" id="1.10.3090.10">
    <property type="entry name" value="cca-adding enzyme, domain 2"/>
    <property type="match status" value="1"/>
</dbReference>